<organism evidence="1 2">
    <name type="scientific">Brevundimonas faecalis</name>
    <dbReference type="NCBI Taxonomy" id="947378"/>
    <lineage>
        <taxon>Bacteria</taxon>
        <taxon>Pseudomonadati</taxon>
        <taxon>Pseudomonadota</taxon>
        <taxon>Alphaproteobacteria</taxon>
        <taxon>Caulobacterales</taxon>
        <taxon>Caulobacteraceae</taxon>
        <taxon>Brevundimonas</taxon>
    </lineage>
</organism>
<evidence type="ECO:0000313" key="2">
    <source>
        <dbReference type="Proteomes" id="UP001549313"/>
    </source>
</evidence>
<dbReference type="InterPro" id="IPR012674">
    <property type="entry name" value="Calycin"/>
</dbReference>
<dbReference type="RefSeq" id="WP_354087483.1">
    <property type="nucleotide sequence ID" value="NZ_JBEPTF010000001.1"/>
</dbReference>
<name>A0ABV2R7H4_9CAUL</name>
<dbReference type="Proteomes" id="UP001549313">
    <property type="component" value="Unassembled WGS sequence"/>
</dbReference>
<keyword evidence="2" id="KW-1185">Reference proteome</keyword>
<comment type="caution">
    <text evidence="1">The sequence shown here is derived from an EMBL/GenBank/DDBJ whole genome shotgun (WGS) entry which is preliminary data.</text>
</comment>
<dbReference type="EMBL" id="JBEPTF010000001">
    <property type="protein sequence ID" value="MET4682536.1"/>
    <property type="molecule type" value="Genomic_DNA"/>
</dbReference>
<proteinExistence type="predicted"/>
<reference evidence="1 2" key="1">
    <citation type="submission" date="2024-06" db="EMBL/GenBank/DDBJ databases">
        <title>Sorghum-associated microbial communities from plants grown in Nebraska, USA.</title>
        <authorList>
            <person name="Schachtman D."/>
        </authorList>
    </citation>
    <scope>NUCLEOTIDE SEQUENCE [LARGE SCALE GENOMIC DNA]</scope>
    <source>
        <strain evidence="1 2">2814</strain>
    </source>
</reference>
<evidence type="ECO:0000313" key="1">
    <source>
        <dbReference type="EMBL" id="MET4682536.1"/>
    </source>
</evidence>
<dbReference type="SUPFAM" id="SSF50814">
    <property type="entry name" value="Lipocalins"/>
    <property type="match status" value="1"/>
</dbReference>
<accession>A0ABV2R7H4</accession>
<dbReference type="Gene3D" id="2.40.128.20">
    <property type="match status" value="1"/>
</dbReference>
<protein>
    <recommendedName>
        <fullName evidence="3">DUF3598 domain-containing protein</fullName>
    </recommendedName>
</protein>
<gene>
    <name evidence="1" type="ORF">ABIE19_000445</name>
</gene>
<evidence type="ECO:0008006" key="3">
    <source>
        <dbReference type="Google" id="ProtNLM"/>
    </source>
</evidence>
<sequence length="146" mass="17761">MADLRKEMPLLARHEGVWEGVYIHVDTDNNVIDRHRSRLQCQFPSETEYYQINTYTWDDGRTEEIHFPSTYRDGKIWWDNERIIGNCWEADAQTIMLRWERKDLPNAYLYEMIQLSADGNQRARTWHWFENDELFKRTCIKETRVA</sequence>